<dbReference type="EMBL" id="JAAARO010000011">
    <property type="protein sequence ID" value="KAF5740998.1"/>
    <property type="molecule type" value="Genomic_DNA"/>
</dbReference>
<dbReference type="PANTHER" id="PTHR23054">
    <property type="entry name" value="TERNARY COMPLEX FACTOR MIP1, LEUCINE-ZIPPER-RELATED"/>
    <property type="match status" value="1"/>
</dbReference>
<name>A0A7J7D401_TRIWF</name>
<accession>A0A7J7D401</accession>
<dbReference type="PANTHER" id="PTHR23054:SF15">
    <property type="entry name" value="OS08G0515700 PROTEIN"/>
    <property type="match status" value="1"/>
</dbReference>
<evidence type="ECO:0000313" key="1">
    <source>
        <dbReference type="EMBL" id="KAF5740998.1"/>
    </source>
</evidence>
<gene>
    <name evidence="1" type="ORF">HS088_TW11G01080</name>
</gene>
<reference evidence="1 2" key="1">
    <citation type="journal article" date="2020" name="Nat. Commun.">
        <title>Genome of Tripterygium wilfordii and identification of cytochrome P450 involved in triptolide biosynthesis.</title>
        <authorList>
            <person name="Tu L."/>
            <person name="Su P."/>
            <person name="Zhang Z."/>
            <person name="Gao L."/>
            <person name="Wang J."/>
            <person name="Hu T."/>
            <person name="Zhou J."/>
            <person name="Zhang Y."/>
            <person name="Zhao Y."/>
            <person name="Liu Y."/>
            <person name="Song Y."/>
            <person name="Tong Y."/>
            <person name="Lu Y."/>
            <person name="Yang J."/>
            <person name="Xu C."/>
            <person name="Jia M."/>
            <person name="Peters R.J."/>
            <person name="Huang L."/>
            <person name="Gao W."/>
        </authorList>
    </citation>
    <scope>NUCLEOTIDE SEQUENCE [LARGE SCALE GENOMIC DNA]</scope>
    <source>
        <strain evidence="2">cv. XIE 37</strain>
        <tissue evidence="1">Leaf</tissue>
    </source>
</reference>
<protein>
    <submittedName>
        <fullName evidence="1">Uncharacterized protein</fullName>
    </submittedName>
</protein>
<sequence>MLYQNSILVSTLQSSAELRKEIAALEVEILDLESYLLSLYRTRGVYEGKNNLVRAQEYLVYGTRSRVKSGSVLKVKDVFNAVIEAVIMTLCSLTEVLLFSKLIFQAAYNVRVYRAKNIFQDLKLAKEEYIEANMYVHKEKKILLPRILYYFALERPWTCLDRPIR</sequence>
<organism evidence="1 2">
    <name type="scientific">Tripterygium wilfordii</name>
    <name type="common">Thunder God vine</name>
    <dbReference type="NCBI Taxonomy" id="458696"/>
    <lineage>
        <taxon>Eukaryota</taxon>
        <taxon>Viridiplantae</taxon>
        <taxon>Streptophyta</taxon>
        <taxon>Embryophyta</taxon>
        <taxon>Tracheophyta</taxon>
        <taxon>Spermatophyta</taxon>
        <taxon>Magnoliopsida</taxon>
        <taxon>eudicotyledons</taxon>
        <taxon>Gunneridae</taxon>
        <taxon>Pentapetalae</taxon>
        <taxon>rosids</taxon>
        <taxon>fabids</taxon>
        <taxon>Celastrales</taxon>
        <taxon>Celastraceae</taxon>
        <taxon>Tripterygium</taxon>
    </lineage>
</organism>
<proteinExistence type="predicted"/>
<comment type="caution">
    <text evidence="1">The sequence shown here is derived from an EMBL/GenBank/DDBJ whole genome shotgun (WGS) entry which is preliminary data.</text>
</comment>
<dbReference type="AlphaFoldDB" id="A0A7J7D401"/>
<keyword evidence="2" id="KW-1185">Reference proteome</keyword>
<dbReference type="InParanoid" id="A0A7J7D401"/>
<evidence type="ECO:0000313" key="2">
    <source>
        <dbReference type="Proteomes" id="UP000593562"/>
    </source>
</evidence>
<dbReference type="Proteomes" id="UP000593562">
    <property type="component" value="Unassembled WGS sequence"/>
</dbReference>